<name>A0A918PDZ9_9SPHN</name>
<feature type="domain" description="SGNH hydrolase-type esterase" evidence="5">
    <location>
        <begin position="94"/>
        <end position="339"/>
    </location>
</feature>
<comment type="caution">
    <text evidence="6">The sequence shown here is derived from an EMBL/GenBank/DDBJ whole genome shotgun (WGS) entry which is preliminary data.</text>
</comment>
<feature type="signal peptide" evidence="4">
    <location>
        <begin position="1"/>
        <end position="19"/>
    </location>
</feature>
<evidence type="ECO:0000313" key="7">
    <source>
        <dbReference type="Proteomes" id="UP000648075"/>
    </source>
</evidence>
<dbReference type="InterPro" id="IPR036514">
    <property type="entry name" value="SGNH_hydro_sf"/>
</dbReference>
<organism evidence="6 7">
    <name type="scientific">Novosphingobium colocasiae</name>
    <dbReference type="NCBI Taxonomy" id="1256513"/>
    <lineage>
        <taxon>Bacteria</taxon>
        <taxon>Pseudomonadati</taxon>
        <taxon>Pseudomonadota</taxon>
        <taxon>Alphaproteobacteria</taxon>
        <taxon>Sphingomonadales</taxon>
        <taxon>Sphingomonadaceae</taxon>
        <taxon>Novosphingobium</taxon>
    </lineage>
</organism>
<dbReference type="GO" id="GO:0019433">
    <property type="term" value="P:triglyceride catabolic process"/>
    <property type="evidence" value="ECO:0007669"/>
    <property type="project" value="TreeGrafter"/>
</dbReference>
<evidence type="ECO:0000259" key="5">
    <source>
        <dbReference type="Pfam" id="PF13472"/>
    </source>
</evidence>
<feature type="disulfide bond" evidence="2">
    <location>
        <begin position="192"/>
        <end position="211"/>
    </location>
</feature>
<dbReference type="SUPFAM" id="SSF52266">
    <property type="entry name" value="SGNH hydrolase"/>
    <property type="match status" value="1"/>
</dbReference>
<dbReference type="Gene3D" id="3.40.50.1110">
    <property type="entry name" value="SGNH hydrolase"/>
    <property type="match status" value="1"/>
</dbReference>
<dbReference type="AlphaFoldDB" id="A0A918PDZ9"/>
<protein>
    <recommendedName>
        <fullName evidence="5">SGNH hydrolase-type esterase domain-containing protein</fullName>
    </recommendedName>
</protein>
<keyword evidence="7" id="KW-1185">Reference proteome</keyword>
<gene>
    <name evidence="6" type="ORF">GCM10011614_14960</name>
</gene>
<feature type="chain" id="PRO_5036873085" description="SGNH hydrolase-type esterase domain-containing protein" evidence="4">
    <location>
        <begin position="20"/>
        <end position="401"/>
    </location>
</feature>
<keyword evidence="2" id="KW-1015">Disulfide bond</keyword>
<feature type="active site" description="Nucleophile" evidence="1">
    <location>
        <position position="98"/>
    </location>
</feature>
<feature type="active site" evidence="1">
    <location>
        <position position="331"/>
    </location>
</feature>
<dbReference type="Pfam" id="PF13472">
    <property type="entry name" value="Lipase_GDSL_2"/>
    <property type="match status" value="1"/>
</dbReference>
<feature type="region of interest" description="Disordered" evidence="3">
    <location>
        <begin position="361"/>
        <end position="401"/>
    </location>
</feature>
<evidence type="ECO:0000256" key="2">
    <source>
        <dbReference type="PIRSR" id="PIRSR637460-2"/>
    </source>
</evidence>
<reference evidence="6" key="2">
    <citation type="submission" date="2020-09" db="EMBL/GenBank/DDBJ databases">
        <authorList>
            <person name="Sun Q."/>
            <person name="Kim S."/>
        </authorList>
    </citation>
    <scope>NUCLEOTIDE SEQUENCE</scope>
    <source>
        <strain evidence="6">KCTC 32255</strain>
    </source>
</reference>
<dbReference type="CDD" id="cd01823">
    <property type="entry name" value="SEST_like"/>
    <property type="match status" value="1"/>
</dbReference>
<dbReference type="Proteomes" id="UP000648075">
    <property type="component" value="Unassembled WGS sequence"/>
</dbReference>
<dbReference type="InterPro" id="IPR037460">
    <property type="entry name" value="SEST-like"/>
</dbReference>
<accession>A0A918PDZ9</accession>
<evidence type="ECO:0000313" key="6">
    <source>
        <dbReference type="EMBL" id="GGZ01121.1"/>
    </source>
</evidence>
<dbReference type="EMBL" id="BMZA01000004">
    <property type="protein sequence ID" value="GGZ01121.1"/>
    <property type="molecule type" value="Genomic_DNA"/>
</dbReference>
<evidence type="ECO:0000256" key="3">
    <source>
        <dbReference type="SAM" id="MobiDB-lite"/>
    </source>
</evidence>
<evidence type="ECO:0000256" key="4">
    <source>
        <dbReference type="SAM" id="SignalP"/>
    </source>
</evidence>
<dbReference type="PANTHER" id="PTHR37981">
    <property type="entry name" value="LIPASE 2"/>
    <property type="match status" value="1"/>
</dbReference>
<proteinExistence type="predicted"/>
<sequence>MGKVTGRLGLSALAGVAAAAVLAGVGAWVGAGAVATENPQHATKPAPKPVVAATPLAQASGKEKKRKAPVIWKRKDKAVVRQAEDALFGGRYVALGSSFAAGPGLAPGKPPAPGAPARCGQSMANYPTLLAERLSLVLIDRSCSGAQTTNILNSWGEIPPQIEAVTPDTRLVTLTIGGNDLNYVGNAFAASCRAQVATASPALPGDKARVCPALFIPSEADYAANEDRLRQIVREIHRRAPSARVMFVQYLTLIPTADRMCAAVAMSPEDADVLRTIAARLSETILRTAAAEGAQVVQMNEASATHTPCDKVPWMNGSKFGQQATDGIGWHLNAAGMKATADGIAYWLTSPARRIFDPRFEPAPAQIAQPTPAPTSPAPGFGSAPVSAAGTASAVPAPKNR</sequence>
<dbReference type="InterPro" id="IPR013830">
    <property type="entry name" value="SGNH_hydro"/>
</dbReference>
<evidence type="ECO:0000256" key="1">
    <source>
        <dbReference type="PIRSR" id="PIRSR637460-1"/>
    </source>
</evidence>
<dbReference type="GO" id="GO:0004806">
    <property type="term" value="F:triacylglycerol lipase activity"/>
    <property type="evidence" value="ECO:0007669"/>
    <property type="project" value="TreeGrafter"/>
</dbReference>
<reference evidence="6" key="1">
    <citation type="journal article" date="2014" name="Int. J. Syst. Evol. Microbiol.">
        <title>Complete genome sequence of Corynebacterium casei LMG S-19264T (=DSM 44701T), isolated from a smear-ripened cheese.</title>
        <authorList>
            <consortium name="US DOE Joint Genome Institute (JGI-PGF)"/>
            <person name="Walter F."/>
            <person name="Albersmeier A."/>
            <person name="Kalinowski J."/>
            <person name="Ruckert C."/>
        </authorList>
    </citation>
    <scope>NUCLEOTIDE SEQUENCE</scope>
    <source>
        <strain evidence="6">KCTC 32255</strain>
    </source>
</reference>
<dbReference type="PANTHER" id="PTHR37981:SF1">
    <property type="entry name" value="SGNH HYDROLASE-TYPE ESTERASE DOMAIN-CONTAINING PROTEIN"/>
    <property type="match status" value="1"/>
</dbReference>
<feature type="disulfide bond" evidence="2">
    <location>
        <begin position="261"/>
        <end position="309"/>
    </location>
</feature>
<feature type="disulfide bond" evidence="2">
    <location>
        <begin position="119"/>
        <end position="143"/>
    </location>
</feature>
<keyword evidence="4" id="KW-0732">Signal</keyword>
<dbReference type="RefSeq" id="WP_189620566.1">
    <property type="nucleotide sequence ID" value="NZ_BMZA01000004.1"/>
</dbReference>